<dbReference type="PANTHER" id="PTHR43072">
    <property type="entry name" value="N-ACETYLTRANSFERASE"/>
    <property type="match status" value="1"/>
</dbReference>
<dbReference type="Gene3D" id="3.40.630.30">
    <property type="match status" value="1"/>
</dbReference>
<dbReference type="Proteomes" id="UP000288024">
    <property type="component" value="Unassembled WGS sequence"/>
</dbReference>
<reference evidence="4 5" key="1">
    <citation type="submission" date="2019-01" db="EMBL/GenBank/DDBJ databases">
        <title>Bacillus sp. M5HDSG1-1, whole genome shotgun sequence.</title>
        <authorList>
            <person name="Tuo L."/>
        </authorList>
    </citation>
    <scope>NUCLEOTIDE SEQUENCE [LARGE SCALE GENOMIC DNA]</scope>
    <source>
        <strain evidence="4 5">M5HDSG1-1</strain>
    </source>
</reference>
<organism evidence="4 5">
    <name type="scientific">Niallia taxi</name>
    <dbReference type="NCBI Taxonomy" id="2499688"/>
    <lineage>
        <taxon>Bacteria</taxon>
        <taxon>Bacillati</taxon>
        <taxon>Bacillota</taxon>
        <taxon>Bacilli</taxon>
        <taxon>Bacillales</taxon>
        <taxon>Bacillaceae</taxon>
        <taxon>Niallia</taxon>
    </lineage>
</organism>
<keyword evidence="2" id="KW-0012">Acyltransferase</keyword>
<dbReference type="PROSITE" id="PS51186">
    <property type="entry name" value="GNAT"/>
    <property type="match status" value="1"/>
</dbReference>
<dbReference type="GO" id="GO:0016747">
    <property type="term" value="F:acyltransferase activity, transferring groups other than amino-acyl groups"/>
    <property type="evidence" value="ECO:0007669"/>
    <property type="project" value="InterPro"/>
</dbReference>
<dbReference type="InterPro" id="IPR016181">
    <property type="entry name" value="Acyl_CoA_acyltransferase"/>
</dbReference>
<dbReference type="Pfam" id="PF00583">
    <property type="entry name" value="Acetyltransf_1"/>
    <property type="match status" value="1"/>
</dbReference>
<evidence type="ECO:0000259" key="3">
    <source>
        <dbReference type="PROSITE" id="PS51186"/>
    </source>
</evidence>
<keyword evidence="1 4" id="KW-0808">Transferase</keyword>
<dbReference type="EMBL" id="RZTZ01000009">
    <property type="protein sequence ID" value="RVT59393.1"/>
    <property type="molecule type" value="Genomic_DNA"/>
</dbReference>
<evidence type="ECO:0000256" key="1">
    <source>
        <dbReference type="ARBA" id="ARBA00022679"/>
    </source>
</evidence>
<feature type="domain" description="N-acetyltransferase" evidence="3">
    <location>
        <begin position="10"/>
        <end position="172"/>
    </location>
</feature>
<keyword evidence="5" id="KW-1185">Reference proteome</keyword>
<protein>
    <submittedName>
        <fullName evidence="4">N-acetyltransferase family protein</fullName>
    </submittedName>
</protein>
<evidence type="ECO:0000313" key="4">
    <source>
        <dbReference type="EMBL" id="RVT59393.1"/>
    </source>
</evidence>
<dbReference type="CDD" id="cd04301">
    <property type="entry name" value="NAT_SF"/>
    <property type="match status" value="1"/>
</dbReference>
<dbReference type="AlphaFoldDB" id="A0A3S2U850"/>
<proteinExistence type="predicted"/>
<dbReference type="PANTHER" id="PTHR43072:SF23">
    <property type="entry name" value="UPF0039 PROTEIN C11D3.02C"/>
    <property type="match status" value="1"/>
</dbReference>
<dbReference type="NCBIfam" id="NF040503">
    <property type="entry name" value="resist_ArsN1a"/>
    <property type="match status" value="1"/>
</dbReference>
<evidence type="ECO:0000313" key="5">
    <source>
        <dbReference type="Proteomes" id="UP000288024"/>
    </source>
</evidence>
<gene>
    <name evidence="4" type="ORF">EM808_18990</name>
</gene>
<name>A0A3S2U850_9BACI</name>
<dbReference type="SUPFAM" id="SSF55729">
    <property type="entry name" value="Acyl-CoA N-acyltransferases (Nat)"/>
    <property type="match status" value="1"/>
</dbReference>
<dbReference type="InterPro" id="IPR000182">
    <property type="entry name" value="GNAT_dom"/>
</dbReference>
<accession>A0A3S2U850</accession>
<comment type="caution">
    <text evidence="4">The sequence shown here is derived from an EMBL/GenBank/DDBJ whole genome shotgun (WGS) entry which is preliminary data.</text>
</comment>
<evidence type="ECO:0000256" key="2">
    <source>
        <dbReference type="ARBA" id="ARBA00023315"/>
    </source>
</evidence>
<sequence>MNKSIEEVEEVIRKVEERDLLEILEIYNQGIEDGLATFEEDLKDENYINNWFSLHSGRHCAFVATNDQGEVMGWASINPYNSRAAYYGVGELSIYIHRGFRGQGIGQQLLHVLEEEAKSQDFYKLVLSTFPINTLGQGLYRKLNYREVGLFKNQGRLRGKFVDVMIMEKLLFDQNYYLLNTKESN</sequence>